<gene>
    <name evidence="6" type="ORF">MICPUN_50838</name>
</gene>
<evidence type="ECO:0000256" key="1">
    <source>
        <dbReference type="ARBA" id="ARBA00001974"/>
    </source>
</evidence>
<organism evidence="6 7">
    <name type="scientific">Micromonas commoda (strain RCC299 / NOUM17 / CCMP2709)</name>
    <name type="common">Picoplanktonic green alga</name>
    <dbReference type="NCBI Taxonomy" id="296587"/>
    <lineage>
        <taxon>Eukaryota</taxon>
        <taxon>Viridiplantae</taxon>
        <taxon>Chlorophyta</taxon>
        <taxon>Mamiellophyceae</taxon>
        <taxon>Mamiellales</taxon>
        <taxon>Mamiellaceae</taxon>
        <taxon>Micromonas</taxon>
    </lineage>
</organism>
<keyword evidence="2" id="KW-0285">Flavoprotein</keyword>
<dbReference type="OMA" id="CRFWAGP"/>
<evidence type="ECO:0000259" key="5">
    <source>
        <dbReference type="Pfam" id="PF01494"/>
    </source>
</evidence>
<evidence type="ECO:0000256" key="3">
    <source>
        <dbReference type="ARBA" id="ARBA00022827"/>
    </source>
</evidence>
<dbReference type="KEGG" id="mis:MICPUN_50838"/>
<proteinExistence type="predicted"/>
<reference evidence="6 7" key="1">
    <citation type="journal article" date="2009" name="Science">
        <title>Green evolution and dynamic adaptations revealed by genomes of the marine picoeukaryotes Micromonas.</title>
        <authorList>
            <person name="Worden A.Z."/>
            <person name="Lee J.H."/>
            <person name="Mock T."/>
            <person name="Rouze P."/>
            <person name="Simmons M.P."/>
            <person name="Aerts A.L."/>
            <person name="Allen A.E."/>
            <person name="Cuvelier M.L."/>
            <person name="Derelle E."/>
            <person name="Everett M.V."/>
            <person name="Foulon E."/>
            <person name="Grimwood J."/>
            <person name="Gundlach H."/>
            <person name="Henrissat B."/>
            <person name="Napoli C."/>
            <person name="McDonald S.M."/>
            <person name="Parker M.S."/>
            <person name="Rombauts S."/>
            <person name="Salamov A."/>
            <person name="Von Dassow P."/>
            <person name="Badger J.H."/>
            <person name="Coutinho P.M."/>
            <person name="Demir E."/>
            <person name="Dubchak I."/>
            <person name="Gentemann C."/>
            <person name="Eikrem W."/>
            <person name="Gready J.E."/>
            <person name="John U."/>
            <person name="Lanier W."/>
            <person name="Lindquist E.A."/>
            <person name="Lucas S."/>
            <person name="Mayer K.F."/>
            <person name="Moreau H."/>
            <person name="Not F."/>
            <person name="Otillar R."/>
            <person name="Panaud O."/>
            <person name="Pangilinan J."/>
            <person name="Paulsen I."/>
            <person name="Piegu B."/>
            <person name="Poliakov A."/>
            <person name="Robbens S."/>
            <person name="Schmutz J."/>
            <person name="Toulza E."/>
            <person name="Wyss T."/>
            <person name="Zelensky A."/>
            <person name="Zhou K."/>
            <person name="Armbrust E.V."/>
            <person name="Bhattacharya D."/>
            <person name="Goodenough U.W."/>
            <person name="Van de Peer Y."/>
            <person name="Grigoriev I.V."/>
        </authorList>
    </citation>
    <scope>NUCLEOTIDE SEQUENCE [LARGE SCALE GENOMIC DNA]</scope>
    <source>
        <strain evidence="7">RCC299 / NOUM17</strain>
    </source>
</reference>
<keyword evidence="4" id="KW-0560">Oxidoreductase</keyword>
<dbReference type="EMBL" id="CP001333">
    <property type="protein sequence ID" value="ACO67890.1"/>
    <property type="molecule type" value="Genomic_DNA"/>
</dbReference>
<protein>
    <recommendedName>
        <fullName evidence="5">FAD-binding domain-containing protein</fullName>
    </recommendedName>
</protein>
<accession>C1EIN1</accession>
<evidence type="ECO:0000256" key="4">
    <source>
        <dbReference type="ARBA" id="ARBA00023002"/>
    </source>
</evidence>
<name>C1EIN1_MICCC</name>
<keyword evidence="3" id="KW-0274">FAD</keyword>
<evidence type="ECO:0000256" key="2">
    <source>
        <dbReference type="ARBA" id="ARBA00022630"/>
    </source>
</evidence>
<sequence>MGSAVAKYENRRDGNGVDVTLEDGQVITADVLVGADGIWSKVRAQMFGEPSGVKGAGSTASFTGYKLYSGLPLFKPYYYEDVGYSAFIGPDHYFVTCPDRAGRVQWYGFIKATQPNTPDKENPAAFLEETLKGWAPEVLELIRATDPNEIEQRDLWDRFPSVTKSWADGNVTLLGDSCHATMPNIGQGAGLAFEDGYELAKILEKVKNRSEVPSALDSFYKKRILRTAAVQGLGRMNSEAIKILTPLLPIRPLVEYFIGPFLPLVFRTQFGYCYSFCPQKMDAGEARALADDMRARHKKEAEAAWAEAEGRGIQLTGVENKHENPALEVIAN</sequence>
<dbReference type="STRING" id="296587.C1EIN1"/>
<dbReference type="InterPro" id="IPR002938">
    <property type="entry name" value="FAD-bd"/>
</dbReference>
<dbReference type="GeneID" id="8249383"/>
<dbReference type="InParanoid" id="C1EIN1"/>
<dbReference type="Gene3D" id="3.50.50.60">
    <property type="entry name" value="FAD/NAD(P)-binding domain"/>
    <property type="match status" value="1"/>
</dbReference>
<dbReference type="AlphaFoldDB" id="C1EIN1"/>
<dbReference type="SUPFAM" id="SSF51905">
    <property type="entry name" value="FAD/NAD(P)-binding domain"/>
    <property type="match status" value="2"/>
</dbReference>
<dbReference type="RefSeq" id="XP_002506632.1">
    <property type="nucleotide sequence ID" value="XM_002506586.1"/>
</dbReference>
<dbReference type="Pfam" id="PF01494">
    <property type="entry name" value="FAD_binding_3"/>
    <property type="match status" value="1"/>
</dbReference>
<evidence type="ECO:0000313" key="6">
    <source>
        <dbReference type="EMBL" id="ACO67890.1"/>
    </source>
</evidence>
<comment type="cofactor">
    <cofactor evidence="1">
        <name>FAD</name>
        <dbReference type="ChEBI" id="CHEBI:57692"/>
    </cofactor>
</comment>
<dbReference type="eggNOG" id="KOG2614">
    <property type="taxonomic scope" value="Eukaryota"/>
</dbReference>
<dbReference type="GO" id="GO:0016491">
    <property type="term" value="F:oxidoreductase activity"/>
    <property type="evidence" value="ECO:0007669"/>
    <property type="project" value="UniProtKB-KW"/>
</dbReference>
<dbReference type="PANTHER" id="PTHR46496:SF1">
    <property type="entry name" value="ZEAXANTHIN EPOXIDASE, CHLOROPLASTIC"/>
    <property type="match status" value="1"/>
</dbReference>
<dbReference type="PANTHER" id="PTHR46496">
    <property type="match status" value="1"/>
</dbReference>
<evidence type="ECO:0000313" key="7">
    <source>
        <dbReference type="Proteomes" id="UP000002009"/>
    </source>
</evidence>
<dbReference type="InterPro" id="IPR036188">
    <property type="entry name" value="FAD/NAD-bd_sf"/>
</dbReference>
<dbReference type="Proteomes" id="UP000002009">
    <property type="component" value="Chromosome 15"/>
</dbReference>
<dbReference type="PRINTS" id="PR00420">
    <property type="entry name" value="RNGMNOXGNASE"/>
</dbReference>
<dbReference type="OrthoDB" id="655030at2759"/>
<feature type="domain" description="FAD-binding" evidence="5">
    <location>
        <begin position="11"/>
        <end position="229"/>
    </location>
</feature>
<keyword evidence="7" id="KW-1185">Reference proteome</keyword>
<dbReference type="GO" id="GO:0071949">
    <property type="term" value="F:FAD binding"/>
    <property type="evidence" value="ECO:0007669"/>
    <property type="project" value="InterPro"/>
</dbReference>